<sequence>MSEREVKAIFTLASSAAEEFKILLSFEARDLFGLLDMDNVGASSL</sequence>
<protein>
    <submittedName>
        <fullName evidence="1">Uncharacterized protein</fullName>
    </submittedName>
</protein>
<dbReference type="VEuPathDB" id="FungiDB:RO3G_00373"/>
<dbReference type="AlphaFoldDB" id="I1BHI9"/>
<evidence type="ECO:0000313" key="2">
    <source>
        <dbReference type="Proteomes" id="UP000009138"/>
    </source>
</evidence>
<proteinExistence type="predicted"/>
<reference evidence="1 2" key="1">
    <citation type="journal article" date="2009" name="PLoS Genet.">
        <title>Genomic analysis of the basal lineage fungus Rhizopus oryzae reveals a whole-genome duplication.</title>
        <authorList>
            <person name="Ma L.-J."/>
            <person name="Ibrahim A.S."/>
            <person name="Skory C."/>
            <person name="Grabherr M.G."/>
            <person name="Burger G."/>
            <person name="Butler M."/>
            <person name="Elias M."/>
            <person name="Idnurm A."/>
            <person name="Lang B.F."/>
            <person name="Sone T."/>
            <person name="Abe A."/>
            <person name="Calvo S.E."/>
            <person name="Corrochano L.M."/>
            <person name="Engels R."/>
            <person name="Fu J."/>
            <person name="Hansberg W."/>
            <person name="Kim J.-M."/>
            <person name="Kodira C.D."/>
            <person name="Koehrsen M.J."/>
            <person name="Liu B."/>
            <person name="Miranda-Saavedra D."/>
            <person name="O'Leary S."/>
            <person name="Ortiz-Castellanos L."/>
            <person name="Poulter R."/>
            <person name="Rodriguez-Romero J."/>
            <person name="Ruiz-Herrera J."/>
            <person name="Shen Y.-Q."/>
            <person name="Zeng Q."/>
            <person name="Galagan J."/>
            <person name="Birren B.W."/>
            <person name="Cuomo C.A."/>
            <person name="Wickes B.L."/>
        </authorList>
    </citation>
    <scope>NUCLEOTIDE SEQUENCE [LARGE SCALE GENOMIC DNA]</scope>
    <source>
        <strain evidence="2">RA 99-880 / ATCC MYA-4621 / FGSC 9543 / NRRL 43880</strain>
    </source>
</reference>
<dbReference type="RefSeq" id="XP_067511065.1">
    <property type="nucleotide sequence ID" value="XM_067654964.1"/>
</dbReference>
<name>I1BHI9_RHIO9</name>
<dbReference type="EMBL" id="CH476732">
    <property type="protein sequence ID" value="EIE75669.1"/>
    <property type="molecule type" value="Genomic_DNA"/>
</dbReference>
<organism evidence="1 2">
    <name type="scientific">Rhizopus delemar (strain RA 99-880 / ATCC MYA-4621 / FGSC 9543 / NRRL 43880)</name>
    <name type="common">Mucormycosis agent</name>
    <name type="synonym">Rhizopus arrhizus var. delemar</name>
    <dbReference type="NCBI Taxonomy" id="246409"/>
    <lineage>
        <taxon>Eukaryota</taxon>
        <taxon>Fungi</taxon>
        <taxon>Fungi incertae sedis</taxon>
        <taxon>Mucoromycota</taxon>
        <taxon>Mucoromycotina</taxon>
        <taxon>Mucoromycetes</taxon>
        <taxon>Mucorales</taxon>
        <taxon>Mucorineae</taxon>
        <taxon>Rhizopodaceae</taxon>
        <taxon>Rhizopus</taxon>
    </lineage>
</organism>
<dbReference type="Proteomes" id="UP000009138">
    <property type="component" value="Unassembled WGS sequence"/>
</dbReference>
<keyword evidence="2" id="KW-1185">Reference proteome</keyword>
<evidence type="ECO:0000313" key="1">
    <source>
        <dbReference type="EMBL" id="EIE75669.1"/>
    </source>
</evidence>
<accession>I1BHI9</accession>
<dbReference type="GeneID" id="93607345"/>
<gene>
    <name evidence="1" type="ORF">RO3G_00373</name>
</gene>
<dbReference type="InParanoid" id="I1BHI9"/>